<reference evidence="5" key="1">
    <citation type="submission" date="2025-08" db="UniProtKB">
        <authorList>
            <consortium name="Ensembl"/>
        </authorList>
    </citation>
    <scope>IDENTIFICATION</scope>
</reference>
<dbReference type="GeneTree" id="ENSGT00940000155279"/>
<feature type="repeat" description="ANK" evidence="3">
    <location>
        <begin position="163"/>
        <end position="186"/>
    </location>
</feature>
<evidence type="ECO:0000313" key="6">
    <source>
        <dbReference type="Proteomes" id="UP000261360"/>
    </source>
</evidence>
<dbReference type="PROSITE" id="PS50297">
    <property type="entry name" value="ANK_REP_REGION"/>
    <property type="match status" value="4"/>
</dbReference>
<organism evidence="5 6">
    <name type="scientific">Seriola lalandi dorsalis</name>
    <dbReference type="NCBI Taxonomy" id="1841481"/>
    <lineage>
        <taxon>Eukaryota</taxon>
        <taxon>Metazoa</taxon>
        <taxon>Chordata</taxon>
        <taxon>Craniata</taxon>
        <taxon>Vertebrata</taxon>
        <taxon>Euteleostomi</taxon>
        <taxon>Actinopterygii</taxon>
        <taxon>Neopterygii</taxon>
        <taxon>Teleostei</taxon>
        <taxon>Neoteleostei</taxon>
        <taxon>Acanthomorphata</taxon>
        <taxon>Carangaria</taxon>
        <taxon>Carangiformes</taxon>
        <taxon>Carangidae</taxon>
        <taxon>Seriola</taxon>
    </lineage>
</organism>
<keyword evidence="1" id="KW-0677">Repeat</keyword>
<sequence>MSEDNHSHYRLDPSDRLNGLGQRRKRPKKSDSNTSFLRAARAGNIDKVLEYLKGGVDISTCNQNGLNALHLAAKEGHVDLVQELLDRGAAVDSATKKGNTALHISSLAGQAEVVKILVKRGADINAQSQNGFTPLYMAAQENHLDVVRYLLENGGNQSTATEDGFTPLAIALQQGHNQVVSILLENDTKGKVRLPALHIAARKDDTKSAALLLQNDHNADVQSKCRLKICVFLPLSLIQCVCACHITAGPATNWVSPSFSFLSLNATTHTLPPHHPLLPRRAGV</sequence>
<dbReference type="SUPFAM" id="SSF48403">
    <property type="entry name" value="Ankyrin repeat"/>
    <property type="match status" value="1"/>
</dbReference>
<feature type="repeat" description="ANK" evidence="3">
    <location>
        <begin position="97"/>
        <end position="129"/>
    </location>
</feature>
<protein>
    <submittedName>
        <fullName evidence="5">Ankyrin 2</fullName>
    </submittedName>
</protein>
<dbReference type="PROSITE" id="PS50088">
    <property type="entry name" value="ANK_REPEAT"/>
    <property type="match status" value="4"/>
</dbReference>
<dbReference type="Pfam" id="PF00023">
    <property type="entry name" value="Ank"/>
    <property type="match status" value="1"/>
</dbReference>
<evidence type="ECO:0000256" key="3">
    <source>
        <dbReference type="PROSITE-ProRule" id="PRU00023"/>
    </source>
</evidence>
<reference evidence="5" key="2">
    <citation type="submission" date="2025-09" db="UniProtKB">
        <authorList>
            <consortium name="Ensembl"/>
        </authorList>
    </citation>
    <scope>IDENTIFICATION</scope>
</reference>
<dbReference type="Proteomes" id="UP000261360">
    <property type="component" value="Unplaced"/>
</dbReference>
<evidence type="ECO:0000256" key="4">
    <source>
        <dbReference type="SAM" id="MobiDB-lite"/>
    </source>
</evidence>
<dbReference type="Ensembl" id="ENSSLDT00000018263.1">
    <property type="protein sequence ID" value="ENSSLDP00000017655.1"/>
    <property type="gene ID" value="ENSSLDG00000013812.1"/>
</dbReference>
<keyword evidence="2 3" id="KW-0040">ANK repeat</keyword>
<evidence type="ECO:0000256" key="1">
    <source>
        <dbReference type="ARBA" id="ARBA00022737"/>
    </source>
</evidence>
<dbReference type="InterPro" id="IPR036770">
    <property type="entry name" value="Ankyrin_rpt-contain_sf"/>
</dbReference>
<dbReference type="SMART" id="SM00248">
    <property type="entry name" value="ANK"/>
    <property type="match status" value="6"/>
</dbReference>
<dbReference type="PANTHER" id="PTHR24198">
    <property type="entry name" value="ANKYRIN REPEAT AND PROTEIN KINASE DOMAIN-CONTAINING PROTEIN"/>
    <property type="match status" value="1"/>
</dbReference>
<feature type="region of interest" description="Disordered" evidence="4">
    <location>
        <begin position="1"/>
        <end position="36"/>
    </location>
</feature>
<accession>A0A3B4XPN4</accession>
<dbReference type="GO" id="GO:0005737">
    <property type="term" value="C:cytoplasm"/>
    <property type="evidence" value="ECO:0007669"/>
    <property type="project" value="TreeGrafter"/>
</dbReference>
<feature type="compositionally biased region" description="Basic and acidic residues" evidence="4">
    <location>
        <begin position="1"/>
        <end position="15"/>
    </location>
</feature>
<feature type="repeat" description="ANK" evidence="3">
    <location>
        <begin position="64"/>
        <end position="96"/>
    </location>
</feature>
<keyword evidence="6" id="KW-1185">Reference proteome</keyword>
<dbReference type="Gene3D" id="1.25.40.20">
    <property type="entry name" value="Ankyrin repeat-containing domain"/>
    <property type="match status" value="1"/>
</dbReference>
<dbReference type="PANTHER" id="PTHR24198:SF185">
    <property type="entry name" value="ANKYRIN-3"/>
    <property type="match status" value="1"/>
</dbReference>
<dbReference type="AlphaFoldDB" id="A0A3B4XPN4"/>
<name>A0A3B4XPN4_SERLL</name>
<dbReference type="InterPro" id="IPR002110">
    <property type="entry name" value="Ankyrin_rpt"/>
</dbReference>
<evidence type="ECO:0000256" key="2">
    <source>
        <dbReference type="ARBA" id="ARBA00023043"/>
    </source>
</evidence>
<dbReference type="Pfam" id="PF12796">
    <property type="entry name" value="Ank_2"/>
    <property type="match status" value="2"/>
</dbReference>
<evidence type="ECO:0000313" key="5">
    <source>
        <dbReference type="Ensembl" id="ENSSLDP00000017655.1"/>
    </source>
</evidence>
<proteinExistence type="predicted"/>
<feature type="repeat" description="ANK" evidence="3">
    <location>
        <begin position="130"/>
        <end position="162"/>
    </location>
</feature>
<dbReference type="PRINTS" id="PR01415">
    <property type="entry name" value="ANKYRIN"/>
</dbReference>